<protein>
    <submittedName>
        <fullName evidence="2">Uncharacterized protein</fullName>
    </submittedName>
</protein>
<keyword evidence="3" id="KW-1185">Reference proteome</keyword>
<evidence type="ECO:0000313" key="2">
    <source>
        <dbReference type="EMBL" id="PKV62976.1"/>
    </source>
</evidence>
<dbReference type="Proteomes" id="UP000233782">
    <property type="component" value="Unassembled WGS sequence"/>
</dbReference>
<evidence type="ECO:0000313" key="3">
    <source>
        <dbReference type="Proteomes" id="UP000233782"/>
    </source>
</evidence>
<dbReference type="AlphaFoldDB" id="A0A2N3U8B3"/>
<feature type="transmembrane region" description="Helical" evidence="1">
    <location>
        <begin position="21"/>
        <end position="47"/>
    </location>
</feature>
<gene>
    <name evidence="2" type="ORF">BD749_2809</name>
</gene>
<keyword evidence="1" id="KW-1133">Transmembrane helix</keyword>
<evidence type="ECO:0000256" key="1">
    <source>
        <dbReference type="SAM" id="Phobius"/>
    </source>
</evidence>
<reference evidence="2 3" key="1">
    <citation type="submission" date="2017-12" db="EMBL/GenBank/DDBJ databases">
        <title>Genomic Encyclopedia of Type Strains, Phase III (KMG-III): the genomes of soil and plant-associated and newly described type strains.</title>
        <authorList>
            <person name="Whitman W."/>
        </authorList>
    </citation>
    <scope>NUCLEOTIDE SEQUENCE [LARGE SCALE GENOMIC DNA]</scope>
    <source>
        <strain evidence="2 3">LP43</strain>
    </source>
</reference>
<keyword evidence="1" id="KW-0472">Membrane</keyword>
<organism evidence="2 3">
    <name type="scientific">Pontibacter ramchanderi</name>
    <dbReference type="NCBI Taxonomy" id="1179743"/>
    <lineage>
        <taxon>Bacteria</taxon>
        <taxon>Pseudomonadati</taxon>
        <taxon>Bacteroidota</taxon>
        <taxon>Cytophagia</taxon>
        <taxon>Cytophagales</taxon>
        <taxon>Hymenobacteraceae</taxon>
        <taxon>Pontibacter</taxon>
    </lineage>
</organism>
<comment type="caution">
    <text evidence="2">The sequence shown here is derived from an EMBL/GenBank/DDBJ whole genome shotgun (WGS) entry which is preliminary data.</text>
</comment>
<accession>A0A2N3U8B3</accession>
<keyword evidence="1" id="KW-0812">Transmembrane</keyword>
<proteinExistence type="predicted"/>
<sequence length="248" mass="28412">MLQNQTYPTTSACVFCPKQVLQMLASIITVLLLADVAGILLESVWAYESRLTRLVVHYFSFNGESNIPAFFSSVLLLVASGLLFLLNRQLRVQAPDQYSRHWFILGCIFLFMAIDESTQIHERVADFVRPRLATDLSGMLHWAWVVPYGMLTLAVVAYFLRFVLRLPQYSRNLIILSGALFVVGALGLEFIEGYLYKRYGLYHLYNRILYCIEEFLEMSGVALFIYALLDMLTKYHTRIVVAPAQKDV</sequence>
<dbReference type="RefSeq" id="WP_245869209.1">
    <property type="nucleotide sequence ID" value="NZ_PJMU01000003.1"/>
</dbReference>
<feature type="transmembrane region" description="Helical" evidence="1">
    <location>
        <begin position="67"/>
        <end position="86"/>
    </location>
</feature>
<feature type="transmembrane region" description="Helical" evidence="1">
    <location>
        <begin position="139"/>
        <end position="160"/>
    </location>
</feature>
<dbReference type="EMBL" id="PJMU01000003">
    <property type="protein sequence ID" value="PKV62976.1"/>
    <property type="molecule type" value="Genomic_DNA"/>
</dbReference>
<feature type="transmembrane region" description="Helical" evidence="1">
    <location>
        <begin position="207"/>
        <end position="229"/>
    </location>
</feature>
<feature type="transmembrane region" description="Helical" evidence="1">
    <location>
        <begin position="172"/>
        <end position="195"/>
    </location>
</feature>
<name>A0A2N3U8B3_9BACT</name>
<feature type="transmembrane region" description="Helical" evidence="1">
    <location>
        <begin position="98"/>
        <end position="114"/>
    </location>
</feature>